<proteinExistence type="predicted"/>
<dbReference type="Proteomes" id="UP000288102">
    <property type="component" value="Unassembled WGS sequence"/>
</dbReference>
<dbReference type="RefSeq" id="WP_127337330.1">
    <property type="nucleotide sequence ID" value="NZ_QWDM01000003.1"/>
</dbReference>
<dbReference type="InterPro" id="IPR031325">
    <property type="entry name" value="RHS_repeat"/>
</dbReference>
<feature type="signal peptide" evidence="1">
    <location>
        <begin position="1"/>
        <end position="24"/>
    </location>
</feature>
<dbReference type="AlphaFoldDB" id="A0A434AA56"/>
<evidence type="ECO:0008006" key="4">
    <source>
        <dbReference type="Google" id="ProtNLM"/>
    </source>
</evidence>
<feature type="chain" id="PRO_5019307350" description="RHS repeat protein" evidence="1">
    <location>
        <begin position="25"/>
        <end position="1136"/>
    </location>
</feature>
<gene>
    <name evidence="2" type="ORF">D0817_05165</name>
</gene>
<sequence>MKNKPILNTIFFITFLLSNLPVLAQSSFAPKITSIPSSPEAALLGRFGDIPVGYYTGTANISIPLYSIKENGVEIPISLNYHGSGIKVADEATWVGLGWSLEPEGSIIQEIRGKEDSFDNTKNYLGGYEGEYLAFRTRLFGNPESNEYWYGKTYQLGFEHWRKCSNQVALPPGYPYDGHALMGSLMQGHGEPDIYNYNFSGYSGKFYINPDTRQIVLIDKKEEIIFENLGSSFKATTPDGNIFIFDILEKSYGLNPIGGVDFSGQTYKLSSVQLTNNKVLNFSYSSTNLVTQNSYQNSVALNFICNTNAQPDLNPPVLQGYFSSDVKTLSQIKSNEVIVNFNLEEREDLIQSTYNTATNPKRLKSIDVLSVQTNKKVKTFQFGYSYFLSQSSQTSLGKRLRLDSVKEIGYDQNENPDNSKPAHLFQYDMSVTMPEKNSLSVDFWGYYNGQSNTGLLPNIDYFYPYSLSMLTYPKANRFADDTKGKAYLLNKITYPTGGYTELYYEANTFTNQFIPDNITINKTHKYLTVQDNNNDDSLTPKNLTPYFELSKAVSIHFENRIEDGTAFPGSTSYSLYELEGTFIEFKKIKNGVTTVIKRWDLTSVYNVDFERDHRKIWAEDILVPYDPGAQYTVTTYLPGNKSTKPNDTYRLATARSIIQYDDETGVDTSVSTGGGFRIANIKNYAKSGQMTSNKKICYINENGTSSGKLLNQFKPLQDVTIFCNTCWPPNGGLTTSTSTAFTQYTLSTTDFGMSGGNTIGYSRVEEIELSENNVDTNGKKVFTYYNNTNLTKPGFPNIVYAKNGQLYEELFYNSGGTLVNKKFYTYKNLQNSAITYEGVKIINHSIGNADLGDPFSDGSTSYVYTYEAYPINSYWFATESVLTTNFLNNGSLSTSENYIYNAKGKIRSSITTNSKNETLQTDNFYASDNEMTSSPFALELKNKNMINNPLQTQTYKGGNKISDQINIYDKSAATSNLLSLKNVYAAKFPNSLPLITGIGNLEKKVTYDKYDGKANILQYSLENTGSVSIIWGYNKTLPIAKIENADNSKIATALGVSDLSALNETNLAAINALRNNSSFTTCMITAYTFIPLVGVSTITDPKGDTITYTYDTFGRLAFVKDKNGNILSENQYNYKP</sequence>
<evidence type="ECO:0000256" key="1">
    <source>
        <dbReference type="SAM" id="SignalP"/>
    </source>
</evidence>
<dbReference type="OrthoDB" id="9814627at2"/>
<accession>A0A434AA56</accession>
<dbReference type="EMBL" id="QWDM01000003">
    <property type="protein sequence ID" value="RUT71273.1"/>
    <property type="molecule type" value="Genomic_DNA"/>
</dbReference>
<name>A0A434AA56_9FLAO</name>
<keyword evidence="1" id="KW-0732">Signal</keyword>
<protein>
    <recommendedName>
        <fullName evidence="4">RHS repeat protein</fullName>
    </recommendedName>
</protein>
<keyword evidence="3" id="KW-1185">Reference proteome</keyword>
<comment type="caution">
    <text evidence="2">The sequence shown here is derived from an EMBL/GenBank/DDBJ whole genome shotgun (WGS) entry which is preliminary data.</text>
</comment>
<organism evidence="2 3">
    <name type="scientific">Flavobacterium cupreum</name>
    <dbReference type="NCBI Taxonomy" id="2133766"/>
    <lineage>
        <taxon>Bacteria</taxon>
        <taxon>Pseudomonadati</taxon>
        <taxon>Bacteroidota</taxon>
        <taxon>Flavobacteriia</taxon>
        <taxon>Flavobacteriales</taxon>
        <taxon>Flavobacteriaceae</taxon>
        <taxon>Flavobacterium</taxon>
    </lineage>
</organism>
<dbReference type="Pfam" id="PF05593">
    <property type="entry name" value="RHS_repeat"/>
    <property type="match status" value="1"/>
</dbReference>
<evidence type="ECO:0000313" key="3">
    <source>
        <dbReference type="Proteomes" id="UP000288102"/>
    </source>
</evidence>
<evidence type="ECO:0000313" key="2">
    <source>
        <dbReference type="EMBL" id="RUT71273.1"/>
    </source>
</evidence>
<reference evidence="3" key="1">
    <citation type="journal article" date="2019" name="Syst. Appl. Microbiol.">
        <title>Flavobacterium circumlabens sp. nov. and Flavobacterium cupreum sp. nov., two psychrotrophic species isolated from Antarctic environmental samples.</title>
        <authorList>
            <person name="Kralova S."/>
            <person name="Busse H.-J."/>
            <person name="Svec P."/>
            <person name="Maslanova I."/>
            <person name="Stankova E."/>
            <person name="Bartak M."/>
            <person name="Sedlacek I."/>
        </authorList>
    </citation>
    <scope>NUCLEOTIDE SEQUENCE [LARGE SCALE GENOMIC DNA]</scope>
    <source>
        <strain evidence="3">CCM 8825</strain>
    </source>
</reference>